<evidence type="ECO:0008006" key="3">
    <source>
        <dbReference type="Google" id="ProtNLM"/>
    </source>
</evidence>
<dbReference type="AlphaFoldDB" id="A0AAD2F2N5"/>
<dbReference type="InterPro" id="IPR007710">
    <property type="entry name" value="Nucleoside_deoxyribTrfase"/>
</dbReference>
<reference evidence="1" key="1">
    <citation type="submission" date="2023-07" db="EMBL/GenBank/DDBJ databases">
        <authorList>
            <person name="Peeters C."/>
        </authorList>
    </citation>
    <scope>NUCLEOTIDE SEQUENCE</scope>
    <source>
        <strain evidence="1">R-77560</strain>
    </source>
</reference>
<dbReference type="EMBL" id="CATZAZ010000015">
    <property type="protein sequence ID" value="CAJ0806498.1"/>
    <property type="molecule type" value="Genomic_DNA"/>
</dbReference>
<dbReference type="GO" id="GO:0009159">
    <property type="term" value="P:deoxyribonucleoside monophosphate catabolic process"/>
    <property type="evidence" value="ECO:0007669"/>
    <property type="project" value="TreeGrafter"/>
</dbReference>
<proteinExistence type="predicted"/>
<dbReference type="InterPro" id="IPR051239">
    <property type="entry name" value="2'-dNMP_N-hydrolase"/>
</dbReference>
<dbReference type="PANTHER" id="PTHR15364:SF0">
    <property type="entry name" value="2'-DEOXYNUCLEOSIDE 5'-PHOSPHATE N-HYDROLASE 1"/>
    <property type="match status" value="1"/>
</dbReference>
<name>A0AAD2F2N5_9RALS</name>
<dbReference type="GO" id="GO:0070694">
    <property type="term" value="F:5-hydroxymethyl-dUMP N-hydrolase activity"/>
    <property type="evidence" value="ECO:0007669"/>
    <property type="project" value="TreeGrafter"/>
</dbReference>
<dbReference type="PANTHER" id="PTHR15364">
    <property type="entry name" value="2'-DEOXYNUCLEOSIDE 5'-PHOSPHATE N-HYDROLASE 1"/>
    <property type="match status" value="1"/>
</dbReference>
<dbReference type="Pfam" id="PF05014">
    <property type="entry name" value="Nuc_deoxyrib_tr"/>
    <property type="match status" value="1"/>
</dbReference>
<evidence type="ECO:0000313" key="1">
    <source>
        <dbReference type="EMBL" id="CAJ0806498.1"/>
    </source>
</evidence>
<sequence>MTNTTESTHTMPRIYLAGPDLFFPDAEARYDALKDLCARYGLEGVAPTDGQTFPIEPTAACARRIREHDLSQLRSADAVLANITPFNGLEPDSGTAYEIGFAAALGMPVVAYCLDGLDTRTRTLRAGRLLNVHGRDDEGLLVENFGLHANLMLCAEHPTFSSADEAVRALAEILFGAAQAAA</sequence>
<gene>
    <name evidence="1" type="ORF">R77560_04431</name>
</gene>
<accession>A0AAD2F2N5</accession>
<comment type="caution">
    <text evidence="1">The sequence shown here is derived from an EMBL/GenBank/DDBJ whole genome shotgun (WGS) entry which is preliminary data.</text>
</comment>
<dbReference type="SUPFAM" id="SSF52309">
    <property type="entry name" value="N-(deoxy)ribosyltransferase-like"/>
    <property type="match status" value="1"/>
</dbReference>
<dbReference type="Proteomes" id="UP001189756">
    <property type="component" value="Unassembled WGS sequence"/>
</dbReference>
<dbReference type="RefSeq" id="WP_052698655.1">
    <property type="nucleotide sequence ID" value="NZ_CATZAZ010000015.1"/>
</dbReference>
<organism evidence="1 2">
    <name type="scientific">Ralstonia thomasii</name>
    <dbReference type="NCBI Taxonomy" id="3058596"/>
    <lineage>
        <taxon>Bacteria</taxon>
        <taxon>Pseudomonadati</taxon>
        <taxon>Pseudomonadota</taxon>
        <taxon>Betaproteobacteria</taxon>
        <taxon>Burkholderiales</taxon>
        <taxon>Burkholderiaceae</taxon>
        <taxon>Ralstonia</taxon>
    </lineage>
</organism>
<dbReference type="Gene3D" id="3.40.50.450">
    <property type="match status" value="1"/>
</dbReference>
<evidence type="ECO:0000313" key="2">
    <source>
        <dbReference type="Proteomes" id="UP001189756"/>
    </source>
</evidence>
<protein>
    <recommendedName>
        <fullName evidence="3">Nucleoside 2-deoxyribosyltransferase</fullName>
    </recommendedName>
</protein>